<evidence type="ECO:0000313" key="2">
    <source>
        <dbReference type="EMBL" id="KAF1958094.1"/>
    </source>
</evidence>
<accession>A0A6A5U0G5</accession>
<sequence>MMEDRTLVRRFTDSLPGETQLEEALLDEQRENDRISGDIQKDRLEALYQDRNRDNLDVSFFKADEARNTLQKISVALEADLKPSRLSRIGIHRTSAREAANNVIQQSPRTFDELRVVIHHLEKNHLANQSKVGLHFRKLCKTFDGYKKAFEVFPSQNAYTSTVCGSLSLIMSAAVNHDAVAEMMSQAVADITNEATRFAVAPEIFGTHEMRELLSDLYAQVFLFYRDVIKWFLQSKVSRFVSSFNETLRERYTNAQARIKNCINDIRNAMLIGSFTMQKANHSIVKEMASKGVRIREQSFDCFSKHAVALNGQQFCISMVQKQHDEFLQKLDLCLSKHNDCSLAAKPGGTSEKESCLARKAARDMNAQLEEYIVGTEGYSLFDGGIFWLPTVEIASKMQDWMSNTATSFTSVLLWVSSPDVSEAFPSSRAAALTVLMAAWCTELPIISHFCERPRTTNIPSGRDVEKVGLIGLIYSLIAQLLKFNVTDDSFEVAKGQMAKLDGSDDSWIVALEIFSKLWKTTPQLSYCIIDGLNEFGFSEGASWSSDLLKVLLDPERLRRGCVKILLTTTGHSRILLDLVPMEDRVIANSEARKAVRGGQWVTTPRKEK</sequence>
<gene>
    <name evidence="2" type="ORF">CC80DRAFT_560331</name>
</gene>
<dbReference type="Pfam" id="PF24809">
    <property type="entry name" value="DUF7708"/>
    <property type="match status" value="1"/>
</dbReference>
<dbReference type="InterPro" id="IPR056125">
    <property type="entry name" value="DUF7708"/>
</dbReference>
<dbReference type="PANTHER" id="PTHR40619">
    <property type="entry name" value="FUNGAL STAND N-TERMINAL GOODBYE DOMAIN-CONTAINING PROTEIN"/>
    <property type="match status" value="1"/>
</dbReference>
<dbReference type="EMBL" id="ML976988">
    <property type="protein sequence ID" value="KAF1958094.1"/>
    <property type="molecule type" value="Genomic_DNA"/>
</dbReference>
<name>A0A6A5U0G5_9PLEO</name>
<dbReference type="PANTHER" id="PTHR40619:SF3">
    <property type="entry name" value="FUNGAL STAND N-TERMINAL GOODBYE DOMAIN-CONTAINING PROTEIN"/>
    <property type="match status" value="1"/>
</dbReference>
<evidence type="ECO:0000313" key="3">
    <source>
        <dbReference type="Proteomes" id="UP000800035"/>
    </source>
</evidence>
<reference evidence="2" key="1">
    <citation type="journal article" date="2020" name="Stud. Mycol.">
        <title>101 Dothideomycetes genomes: a test case for predicting lifestyles and emergence of pathogens.</title>
        <authorList>
            <person name="Haridas S."/>
            <person name="Albert R."/>
            <person name="Binder M."/>
            <person name="Bloem J."/>
            <person name="Labutti K."/>
            <person name="Salamov A."/>
            <person name="Andreopoulos B."/>
            <person name="Baker S."/>
            <person name="Barry K."/>
            <person name="Bills G."/>
            <person name="Bluhm B."/>
            <person name="Cannon C."/>
            <person name="Castanera R."/>
            <person name="Culley D."/>
            <person name="Daum C."/>
            <person name="Ezra D."/>
            <person name="Gonzalez J."/>
            <person name="Henrissat B."/>
            <person name="Kuo A."/>
            <person name="Liang C."/>
            <person name="Lipzen A."/>
            <person name="Lutzoni F."/>
            <person name="Magnuson J."/>
            <person name="Mondo S."/>
            <person name="Nolan M."/>
            <person name="Ohm R."/>
            <person name="Pangilinan J."/>
            <person name="Park H.-J."/>
            <person name="Ramirez L."/>
            <person name="Alfaro M."/>
            <person name="Sun H."/>
            <person name="Tritt A."/>
            <person name="Yoshinaga Y."/>
            <person name="Zwiers L.-H."/>
            <person name="Turgeon B."/>
            <person name="Goodwin S."/>
            <person name="Spatafora J."/>
            <person name="Crous P."/>
            <person name="Grigoriev I."/>
        </authorList>
    </citation>
    <scope>NUCLEOTIDE SEQUENCE</scope>
    <source>
        <strain evidence="2">CBS 675.92</strain>
    </source>
</reference>
<organism evidence="2 3">
    <name type="scientific">Byssothecium circinans</name>
    <dbReference type="NCBI Taxonomy" id="147558"/>
    <lineage>
        <taxon>Eukaryota</taxon>
        <taxon>Fungi</taxon>
        <taxon>Dikarya</taxon>
        <taxon>Ascomycota</taxon>
        <taxon>Pezizomycotina</taxon>
        <taxon>Dothideomycetes</taxon>
        <taxon>Pleosporomycetidae</taxon>
        <taxon>Pleosporales</taxon>
        <taxon>Massarineae</taxon>
        <taxon>Massarinaceae</taxon>
        <taxon>Byssothecium</taxon>
    </lineage>
</organism>
<dbReference type="Proteomes" id="UP000800035">
    <property type="component" value="Unassembled WGS sequence"/>
</dbReference>
<keyword evidence="3" id="KW-1185">Reference proteome</keyword>
<feature type="domain" description="DUF7708" evidence="1">
    <location>
        <begin position="137"/>
        <end position="274"/>
    </location>
</feature>
<dbReference type="OrthoDB" id="4840035at2759"/>
<evidence type="ECO:0000259" key="1">
    <source>
        <dbReference type="Pfam" id="PF24809"/>
    </source>
</evidence>
<protein>
    <recommendedName>
        <fullName evidence="1">DUF7708 domain-containing protein</fullName>
    </recommendedName>
</protein>
<proteinExistence type="predicted"/>
<dbReference type="AlphaFoldDB" id="A0A6A5U0G5"/>